<dbReference type="AlphaFoldDB" id="A0A1I2KA45"/>
<organism evidence="2 3">
    <name type="scientific">Planifilum fulgidum</name>
    <dbReference type="NCBI Taxonomy" id="201973"/>
    <lineage>
        <taxon>Bacteria</taxon>
        <taxon>Bacillati</taxon>
        <taxon>Bacillota</taxon>
        <taxon>Bacilli</taxon>
        <taxon>Bacillales</taxon>
        <taxon>Thermoactinomycetaceae</taxon>
        <taxon>Planifilum</taxon>
    </lineage>
</organism>
<dbReference type="STRING" id="201973.SAMN04488025_10145"/>
<gene>
    <name evidence="2" type="ORF">SAMN04488025_10145</name>
</gene>
<evidence type="ECO:0000313" key="3">
    <source>
        <dbReference type="Proteomes" id="UP000198661"/>
    </source>
</evidence>
<evidence type="ECO:0000313" key="2">
    <source>
        <dbReference type="EMBL" id="SFF63158.1"/>
    </source>
</evidence>
<dbReference type="RefSeq" id="WP_092035317.1">
    <property type="nucleotide sequence ID" value="NZ_FOOK01000001.1"/>
</dbReference>
<accession>A0A1I2KA45</accession>
<protein>
    <submittedName>
        <fullName evidence="2">PH domain-containing protein</fullName>
    </submittedName>
</protein>
<keyword evidence="3" id="KW-1185">Reference proteome</keyword>
<dbReference type="SUPFAM" id="SSF50729">
    <property type="entry name" value="PH domain-like"/>
    <property type="match status" value="1"/>
</dbReference>
<dbReference type="InterPro" id="IPR037063">
    <property type="entry name" value="PHb_sf"/>
</dbReference>
<proteinExistence type="predicted"/>
<dbReference type="EMBL" id="FOOK01000001">
    <property type="protein sequence ID" value="SFF63158.1"/>
    <property type="molecule type" value="Genomic_DNA"/>
</dbReference>
<feature type="domain" description="Bacterial Pleckstrin homology" evidence="1">
    <location>
        <begin position="19"/>
        <end position="128"/>
    </location>
</feature>
<reference evidence="2 3" key="1">
    <citation type="submission" date="2016-10" db="EMBL/GenBank/DDBJ databases">
        <authorList>
            <person name="de Groot N.N."/>
        </authorList>
    </citation>
    <scope>NUCLEOTIDE SEQUENCE [LARGE SCALE GENOMIC DNA]</scope>
    <source>
        <strain evidence="2 3">DSM 44945</strain>
    </source>
</reference>
<dbReference type="Proteomes" id="UP000198661">
    <property type="component" value="Unassembled WGS sequence"/>
</dbReference>
<name>A0A1I2KA45_9BACL</name>
<dbReference type="Pfam" id="PF08000">
    <property type="entry name" value="bPH_1"/>
    <property type="match status" value="1"/>
</dbReference>
<dbReference type="InterPro" id="IPR012544">
    <property type="entry name" value="PHb"/>
</dbReference>
<dbReference type="Gene3D" id="2.30.29.50">
    <property type="entry name" value="Bacterial Pleckstrin homology domain"/>
    <property type="match status" value="1"/>
</dbReference>
<sequence>MGLFSGMSEKMKAKAEETKAKEIQRRKEYFQQFLLEGEVIESLYPVGADSLAMTEWRLLFVEEFNTDKSRVLITLPYSQIVEVKMVLGEMYSFSNKVYVATRSETHEFAFPKFIKEEEVKEFYLKLMQKIRQMGNTN</sequence>
<evidence type="ECO:0000259" key="1">
    <source>
        <dbReference type="Pfam" id="PF08000"/>
    </source>
</evidence>